<name>A0AAV2H416_LYMST</name>
<gene>
    <name evidence="2" type="ORF">GSLYS_00002550001</name>
</gene>
<sequence>MLRENKANTKMTNKNVMTSLMYRHMNIIQILIEHGADWKNKTRDGMTTLILASESGLTDIVEMLIIYGAKINEKNEFGLSHLLYALQSK</sequence>
<dbReference type="PANTHER" id="PTHR22677:SF4">
    <property type="entry name" value="USHER SYNDROME TYPE-1G PROTEIN-LIKE PROTEIN"/>
    <property type="match status" value="1"/>
</dbReference>
<dbReference type="AlphaFoldDB" id="A0AAV2H416"/>
<dbReference type="PROSITE" id="PS50088">
    <property type="entry name" value="ANK_REPEAT"/>
    <property type="match status" value="1"/>
</dbReference>
<evidence type="ECO:0008006" key="4">
    <source>
        <dbReference type="Google" id="ProtNLM"/>
    </source>
</evidence>
<keyword evidence="1" id="KW-0040">ANK repeat</keyword>
<evidence type="ECO:0000256" key="1">
    <source>
        <dbReference type="PROSITE-ProRule" id="PRU00023"/>
    </source>
</evidence>
<dbReference type="PROSITE" id="PS50297">
    <property type="entry name" value="ANK_REP_REGION"/>
    <property type="match status" value="1"/>
</dbReference>
<dbReference type="Proteomes" id="UP001497497">
    <property type="component" value="Unassembled WGS sequence"/>
</dbReference>
<dbReference type="PANTHER" id="PTHR22677">
    <property type="entry name" value="ANKYRIN REPEAT DOMAIN-CONTAINING PROTEIN 60"/>
    <property type="match status" value="1"/>
</dbReference>
<reference evidence="2 3" key="1">
    <citation type="submission" date="2024-04" db="EMBL/GenBank/DDBJ databases">
        <authorList>
            <consortium name="Genoscope - CEA"/>
            <person name="William W."/>
        </authorList>
    </citation>
    <scope>NUCLEOTIDE SEQUENCE [LARGE SCALE GENOMIC DNA]</scope>
</reference>
<comment type="caution">
    <text evidence="2">The sequence shown here is derived from an EMBL/GenBank/DDBJ whole genome shotgun (WGS) entry which is preliminary data.</text>
</comment>
<organism evidence="2 3">
    <name type="scientific">Lymnaea stagnalis</name>
    <name type="common">Great pond snail</name>
    <name type="synonym">Helix stagnalis</name>
    <dbReference type="NCBI Taxonomy" id="6523"/>
    <lineage>
        <taxon>Eukaryota</taxon>
        <taxon>Metazoa</taxon>
        <taxon>Spiralia</taxon>
        <taxon>Lophotrochozoa</taxon>
        <taxon>Mollusca</taxon>
        <taxon>Gastropoda</taxon>
        <taxon>Heterobranchia</taxon>
        <taxon>Euthyneura</taxon>
        <taxon>Panpulmonata</taxon>
        <taxon>Hygrophila</taxon>
        <taxon>Lymnaeoidea</taxon>
        <taxon>Lymnaeidae</taxon>
        <taxon>Lymnaea</taxon>
    </lineage>
</organism>
<protein>
    <recommendedName>
        <fullName evidence="4">Ankyrin repeat protein</fullName>
    </recommendedName>
</protein>
<dbReference type="InterPro" id="IPR039323">
    <property type="entry name" value="ANKRD_45/46/60"/>
</dbReference>
<dbReference type="InterPro" id="IPR002110">
    <property type="entry name" value="Ankyrin_rpt"/>
</dbReference>
<evidence type="ECO:0000313" key="3">
    <source>
        <dbReference type="Proteomes" id="UP001497497"/>
    </source>
</evidence>
<feature type="repeat" description="ANK" evidence="1">
    <location>
        <begin position="44"/>
        <end position="76"/>
    </location>
</feature>
<dbReference type="EMBL" id="CAXITT010000032">
    <property type="protein sequence ID" value="CAL1528380.1"/>
    <property type="molecule type" value="Genomic_DNA"/>
</dbReference>
<dbReference type="InterPro" id="IPR036770">
    <property type="entry name" value="Ankyrin_rpt-contain_sf"/>
</dbReference>
<dbReference type="Gene3D" id="1.25.40.20">
    <property type="entry name" value="Ankyrin repeat-containing domain"/>
    <property type="match status" value="1"/>
</dbReference>
<keyword evidence="3" id="KW-1185">Reference proteome</keyword>
<accession>A0AAV2H416</accession>
<proteinExistence type="predicted"/>
<dbReference type="SMART" id="SM00248">
    <property type="entry name" value="ANK"/>
    <property type="match status" value="2"/>
</dbReference>
<evidence type="ECO:0000313" key="2">
    <source>
        <dbReference type="EMBL" id="CAL1528380.1"/>
    </source>
</evidence>
<dbReference type="SUPFAM" id="SSF48403">
    <property type="entry name" value="Ankyrin repeat"/>
    <property type="match status" value="1"/>
</dbReference>
<dbReference type="Pfam" id="PF12796">
    <property type="entry name" value="Ank_2"/>
    <property type="match status" value="1"/>
</dbReference>